<dbReference type="Gene3D" id="1.10.238.20">
    <property type="entry name" value="Pheromone/general odorant binding protein domain"/>
    <property type="match status" value="1"/>
</dbReference>
<keyword evidence="1 2" id="KW-0732">Signal</keyword>
<dbReference type="SUPFAM" id="SSF47565">
    <property type="entry name" value="Insect pheromone/odorant-binding proteins"/>
    <property type="match status" value="1"/>
</dbReference>
<dbReference type="EMBL" id="JALNTZ010000008">
    <property type="protein sequence ID" value="KAJ3644376.1"/>
    <property type="molecule type" value="Genomic_DNA"/>
</dbReference>
<keyword evidence="4" id="KW-1185">Reference proteome</keyword>
<gene>
    <name evidence="3" type="ORF">Zmor_027041</name>
</gene>
<reference evidence="3" key="1">
    <citation type="journal article" date="2023" name="G3 (Bethesda)">
        <title>Whole genome assemblies of Zophobas morio and Tenebrio molitor.</title>
        <authorList>
            <person name="Kaur S."/>
            <person name="Stinson S.A."/>
            <person name="diCenzo G.C."/>
        </authorList>
    </citation>
    <scope>NUCLEOTIDE SEQUENCE</scope>
    <source>
        <strain evidence="3">QUZm001</strain>
    </source>
</reference>
<evidence type="ECO:0000256" key="1">
    <source>
        <dbReference type="ARBA" id="ARBA00022729"/>
    </source>
</evidence>
<dbReference type="GO" id="GO:0005615">
    <property type="term" value="C:extracellular space"/>
    <property type="evidence" value="ECO:0007669"/>
    <property type="project" value="TreeGrafter"/>
</dbReference>
<comment type="caution">
    <text evidence="3">The sequence shown here is derived from an EMBL/GenBank/DDBJ whole genome shotgun (WGS) entry which is preliminary data.</text>
</comment>
<sequence length="150" mass="16763">MRGLLILWGIFFSANALSEEFIEKVTAEIEQVAGNCAEKEGANADDITELIKHTVPPSSHTTKCVHACIYEHFNVMKSDGTFDKQATIDAFSPLKSEDADIYGKVLKIIDVCQEKPEIFEDRCETASSYTVCIKKEAENVGFTDQSFMRK</sequence>
<dbReference type="SMART" id="SM00708">
    <property type="entry name" value="PhBP"/>
    <property type="match status" value="1"/>
</dbReference>
<dbReference type="Pfam" id="PF01395">
    <property type="entry name" value="PBP_GOBP"/>
    <property type="match status" value="1"/>
</dbReference>
<dbReference type="PANTHER" id="PTHR11857">
    <property type="entry name" value="ODORANT BINDING PROTEIN-RELATED"/>
    <property type="match status" value="1"/>
</dbReference>
<dbReference type="CDD" id="cd23992">
    <property type="entry name" value="PBP_GOBP"/>
    <property type="match status" value="1"/>
</dbReference>
<dbReference type="GO" id="GO:0007608">
    <property type="term" value="P:sensory perception of smell"/>
    <property type="evidence" value="ECO:0007669"/>
    <property type="project" value="TreeGrafter"/>
</dbReference>
<dbReference type="Proteomes" id="UP001168821">
    <property type="component" value="Unassembled WGS sequence"/>
</dbReference>
<dbReference type="InterPro" id="IPR006170">
    <property type="entry name" value="PBP/GOBP"/>
</dbReference>
<name>A0AA38M5M7_9CUCU</name>
<protein>
    <submittedName>
        <fullName evidence="3">Uncharacterized protein</fullName>
    </submittedName>
</protein>
<feature type="signal peptide" evidence="2">
    <location>
        <begin position="1"/>
        <end position="18"/>
    </location>
</feature>
<accession>A0AA38M5M7</accession>
<dbReference type="PANTHER" id="PTHR11857:SF42">
    <property type="entry name" value="GENERAL ODORANT-BINDING PROTEIN 19D-RELATED"/>
    <property type="match status" value="1"/>
</dbReference>
<proteinExistence type="predicted"/>
<feature type="chain" id="PRO_5041346797" evidence="2">
    <location>
        <begin position="19"/>
        <end position="150"/>
    </location>
</feature>
<organism evidence="3 4">
    <name type="scientific">Zophobas morio</name>
    <dbReference type="NCBI Taxonomy" id="2755281"/>
    <lineage>
        <taxon>Eukaryota</taxon>
        <taxon>Metazoa</taxon>
        <taxon>Ecdysozoa</taxon>
        <taxon>Arthropoda</taxon>
        <taxon>Hexapoda</taxon>
        <taxon>Insecta</taxon>
        <taxon>Pterygota</taxon>
        <taxon>Neoptera</taxon>
        <taxon>Endopterygota</taxon>
        <taxon>Coleoptera</taxon>
        <taxon>Polyphaga</taxon>
        <taxon>Cucujiformia</taxon>
        <taxon>Tenebrionidae</taxon>
        <taxon>Zophobas</taxon>
    </lineage>
</organism>
<evidence type="ECO:0000313" key="3">
    <source>
        <dbReference type="EMBL" id="KAJ3644376.1"/>
    </source>
</evidence>
<dbReference type="AlphaFoldDB" id="A0AA38M5M7"/>
<dbReference type="InterPro" id="IPR036728">
    <property type="entry name" value="PBP_GOBP_sf"/>
</dbReference>
<dbReference type="GO" id="GO:0005549">
    <property type="term" value="F:odorant binding"/>
    <property type="evidence" value="ECO:0007669"/>
    <property type="project" value="InterPro"/>
</dbReference>
<evidence type="ECO:0000256" key="2">
    <source>
        <dbReference type="SAM" id="SignalP"/>
    </source>
</evidence>
<evidence type="ECO:0000313" key="4">
    <source>
        <dbReference type="Proteomes" id="UP001168821"/>
    </source>
</evidence>